<accession>A0A6J5JYR5</accession>
<dbReference type="InterPro" id="IPR005950">
    <property type="entry name" value="ModA"/>
</dbReference>
<evidence type="ECO:0008006" key="6">
    <source>
        <dbReference type="Google" id="ProtNLM"/>
    </source>
</evidence>
<dbReference type="PANTHER" id="PTHR30632">
    <property type="entry name" value="MOLYBDATE-BINDING PERIPLASMIC PROTEIN"/>
    <property type="match status" value="1"/>
</dbReference>
<keyword evidence="2" id="KW-0479">Metal-binding</keyword>
<dbReference type="InterPro" id="IPR050682">
    <property type="entry name" value="ModA/WtpA"/>
</dbReference>
<dbReference type="GO" id="GO:0046872">
    <property type="term" value="F:metal ion binding"/>
    <property type="evidence" value="ECO:0007669"/>
    <property type="project" value="UniProtKB-KW"/>
</dbReference>
<protein>
    <recommendedName>
        <fullName evidence="6">Molybdate ABC transporter substrate-binding protein</fullName>
    </recommendedName>
</protein>
<evidence type="ECO:0000313" key="4">
    <source>
        <dbReference type="EMBL" id="CAB3976483.1"/>
    </source>
</evidence>
<organism evidence="4 5">
    <name type="scientific">Candidatus Azoamicus ciliaticola</name>
    <dbReference type="NCBI Taxonomy" id="2652803"/>
    <lineage>
        <taxon>Bacteria</taxon>
        <taxon>Pseudomonadati</taxon>
        <taxon>Pseudomonadota</taxon>
        <taxon>Gammaproteobacteria</taxon>
        <taxon>Candidatus Azoamicaceae</taxon>
        <taxon>Candidatus Azoamicus</taxon>
    </lineage>
</organism>
<dbReference type="KEGG" id="acil:ESZ_00293"/>
<evidence type="ECO:0000256" key="3">
    <source>
        <dbReference type="ARBA" id="ARBA00022729"/>
    </source>
</evidence>
<keyword evidence="3" id="KW-0732">Signal</keyword>
<sequence length="243" mass="28409">MLNNLKKIAILFITSYIFNACSSQQINIAVAANFLTTTQKICYFFEKKYEKCIISISSDSTSNLFTKIKNKAPFNIFISADTKHANILAKSNFYKNRTHTYAKGYITLSKKQKKIKKQNLKYIKNEKFFTISNPKLSPYGKSSHNFILNLKLNHKKIILGPNINHTFNLINNNTCNIGINSFSQNIQNKIKKLTYWKIPKYLHKEIKQKTIIIKENKNKQNKLFFKKIKNNKIRHIIKTNGYK</sequence>
<dbReference type="PANTHER" id="PTHR30632:SF14">
    <property type="entry name" value="TUNGSTATE_MOLYBDATE_CHROMATE-BINDING PROTEIN MODA"/>
    <property type="match status" value="1"/>
</dbReference>
<comment type="similarity">
    <text evidence="1">Belongs to the bacterial solute-binding protein ModA family.</text>
</comment>
<evidence type="ECO:0000313" key="5">
    <source>
        <dbReference type="Proteomes" id="UP000509549"/>
    </source>
</evidence>
<keyword evidence="5" id="KW-1185">Reference proteome</keyword>
<evidence type="ECO:0000256" key="2">
    <source>
        <dbReference type="ARBA" id="ARBA00022723"/>
    </source>
</evidence>
<dbReference type="RefSeq" id="WP_176605009.1">
    <property type="nucleotide sequence ID" value="NZ_LR794158.1"/>
</dbReference>
<gene>
    <name evidence="4" type="ORF">ESZ_00293</name>
</gene>
<proteinExistence type="inferred from homology"/>
<dbReference type="SUPFAM" id="SSF53850">
    <property type="entry name" value="Periplasmic binding protein-like II"/>
    <property type="match status" value="1"/>
</dbReference>
<dbReference type="GO" id="GO:0015689">
    <property type="term" value="P:molybdate ion transport"/>
    <property type="evidence" value="ECO:0007669"/>
    <property type="project" value="InterPro"/>
</dbReference>
<dbReference type="Proteomes" id="UP000509549">
    <property type="component" value="Chromosome"/>
</dbReference>
<dbReference type="GO" id="GO:0030973">
    <property type="term" value="F:molybdate ion binding"/>
    <property type="evidence" value="ECO:0007669"/>
    <property type="project" value="TreeGrafter"/>
</dbReference>
<reference evidence="4 5" key="1">
    <citation type="submission" date="2020-04" db="EMBL/GenBank/DDBJ databases">
        <authorList>
            <person name="Graf S J."/>
        </authorList>
    </citation>
    <scope>NUCLEOTIDE SEQUENCE [LARGE SCALE GENOMIC DNA]</scope>
    <source>
        <strain evidence="4">1</strain>
    </source>
</reference>
<dbReference type="Pfam" id="PF13531">
    <property type="entry name" value="SBP_bac_11"/>
    <property type="match status" value="1"/>
</dbReference>
<evidence type="ECO:0000256" key="1">
    <source>
        <dbReference type="ARBA" id="ARBA00009175"/>
    </source>
</evidence>
<dbReference type="Gene3D" id="3.40.190.10">
    <property type="entry name" value="Periplasmic binding protein-like II"/>
    <property type="match status" value="2"/>
</dbReference>
<dbReference type="AlphaFoldDB" id="A0A6J5JYR5"/>
<dbReference type="EMBL" id="LR794158">
    <property type="protein sequence ID" value="CAB3976483.1"/>
    <property type="molecule type" value="Genomic_DNA"/>
</dbReference>
<name>A0A6J5JYR5_9GAMM</name>
<dbReference type="NCBIfam" id="TIGR01256">
    <property type="entry name" value="modA"/>
    <property type="match status" value="1"/>
</dbReference>